<gene>
    <name evidence="1" type="ORF">GCM10009839_13750</name>
</gene>
<dbReference type="InterPro" id="IPR021889">
    <property type="entry name" value="DUF3500"/>
</dbReference>
<name>A0ABP5F782_9ACTN</name>
<sequence length="305" mass="33374">MKDAAKAMRAATETVLAGLSQTQSDRVLHGFADPDRTRWSYTPRDHHGLSLTEMDVPTRKAFHRLLATALSRHAMAQAVTIMALEEVLDLDESGRKDRHSGGYYLAVFGRPGSPRMSWRIEGHHLSVTATIVGDAVAVGPVFLGANPHRVRAGRTAVLAPLGAEEHLARDLLASLPVDLHKKALITPVPPSDIRSRNQEQVNPRLIDPSGVPVAALDDEQRQMFAALLALYLERLAPPLRPSVKETELHFAFLGRNKEGAGHYYRITGPDLLIEYCNNTGDHAHTVLRTPGGDFGRDLITAGHRG</sequence>
<dbReference type="EMBL" id="BAAAQN010000006">
    <property type="protein sequence ID" value="GAA2018779.1"/>
    <property type="molecule type" value="Genomic_DNA"/>
</dbReference>
<accession>A0ABP5F782</accession>
<dbReference type="Pfam" id="PF12006">
    <property type="entry name" value="DUF3500"/>
    <property type="match status" value="1"/>
</dbReference>
<reference evidence="2" key="1">
    <citation type="journal article" date="2019" name="Int. J. Syst. Evol. Microbiol.">
        <title>The Global Catalogue of Microorganisms (GCM) 10K type strain sequencing project: providing services to taxonomists for standard genome sequencing and annotation.</title>
        <authorList>
            <consortium name="The Broad Institute Genomics Platform"/>
            <consortium name="The Broad Institute Genome Sequencing Center for Infectious Disease"/>
            <person name="Wu L."/>
            <person name="Ma J."/>
        </authorList>
    </citation>
    <scope>NUCLEOTIDE SEQUENCE [LARGE SCALE GENOMIC DNA]</scope>
    <source>
        <strain evidence="2">JCM 16014</strain>
    </source>
</reference>
<comment type="caution">
    <text evidence="1">The sequence shown here is derived from an EMBL/GenBank/DDBJ whole genome shotgun (WGS) entry which is preliminary data.</text>
</comment>
<proteinExistence type="predicted"/>
<dbReference type="Proteomes" id="UP001500751">
    <property type="component" value="Unassembled WGS sequence"/>
</dbReference>
<dbReference type="PANTHER" id="PTHR37489">
    <property type="entry name" value="DUF3500 DOMAIN-CONTAINING PROTEIN"/>
    <property type="match status" value="1"/>
</dbReference>
<evidence type="ECO:0000313" key="1">
    <source>
        <dbReference type="EMBL" id="GAA2018779.1"/>
    </source>
</evidence>
<evidence type="ECO:0000313" key="2">
    <source>
        <dbReference type="Proteomes" id="UP001500751"/>
    </source>
</evidence>
<dbReference type="PANTHER" id="PTHR37489:SF1">
    <property type="entry name" value="DUF3500 DOMAIN-CONTAINING PROTEIN"/>
    <property type="match status" value="1"/>
</dbReference>
<keyword evidence="2" id="KW-1185">Reference proteome</keyword>
<organism evidence="1 2">
    <name type="scientific">Catenulispora yoronensis</name>
    <dbReference type="NCBI Taxonomy" id="450799"/>
    <lineage>
        <taxon>Bacteria</taxon>
        <taxon>Bacillati</taxon>
        <taxon>Actinomycetota</taxon>
        <taxon>Actinomycetes</taxon>
        <taxon>Catenulisporales</taxon>
        <taxon>Catenulisporaceae</taxon>
        <taxon>Catenulispora</taxon>
    </lineage>
</organism>
<protein>
    <submittedName>
        <fullName evidence="1">DUF3500 domain-containing protein</fullName>
    </submittedName>
</protein>